<dbReference type="RefSeq" id="WP_104271894.1">
    <property type="nucleotide sequence ID" value="NZ_PSSW01000013.1"/>
</dbReference>
<dbReference type="Gene3D" id="2.60.120.10">
    <property type="entry name" value="Jelly Rolls"/>
    <property type="match status" value="1"/>
</dbReference>
<accession>A0A3D8GZ99</accession>
<sequence length="150" mass="17004">MTHFNLLLPITLTMLVLVPTVAAQDQDAQPLLYQTGDPTEWPPELDAVIAAPENHTVLLENERVRVFEVTLAPGELENLHHHRWPSVLHITEAGHFIDRNADGEVIFDSREMSGPLTLPLTMWKDPEAPHSVENLSTTQRLRLLRVELKQ</sequence>
<keyword evidence="3" id="KW-1185">Reference proteome</keyword>
<dbReference type="AlphaFoldDB" id="A0A3D8GZ99"/>
<dbReference type="SUPFAM" id="SSF51182">
    <property type="entry name" value="RmlC-like cupins"/>
    <property type="match status" value="1"/>
</dbReference>
<reference evidence="2 3" key="1">
    <citation type="submission" date="2018-08" db="EMBL/GenBank/DDBJ databases">
        <title>Genome sequence of Marinobacter flavimaris KCTC 12185.</title>
        <authorList>
            <person name="Chun J."/>
            <person name="Kim B.-Y."/>
            <person name="Choi S.-B."/>
            <person name="Kwak M.-J."/>
        </authorList>
    </citation>
    <scope>NUCLEOTIDE SEQUENCE [LARGE SCALE GENOMIC DNA]</scope>
    <source>
        <strain evidence="2 3">KCTC 12185</strain>
    </source>
</reference>
<evidence type="ECO:0000313" key="2">
    <source>
        <dbReference type="EMBL" id="RDU39366.1"/>
    </source>
</evidence>
<dbReference type="InterPro" id="IPR011051">
    <property type="entry name" value="RmlC_Cupin_sf"/>
</dbReference>
<organism evidence="2 3">
    <name type="scientific">Marinobacter flavimaris</name>
    <dbReference type="NCBI Taxonomy" id="262076"/>
    <lineage>
        <taxon>Bacteria</taxon>
        <taxon>Pseudomonadati</taxon>
        <taxon>Pseudomonadota</taxon>
        <taxon>Gammaproteobacteria</taxon>
        <taxon>Pseudomonadales</taxon>
        <taxon>Marinobacteraceae</taxon>
        <taxon>Marinobacter</taxon>
    </lineage>
</organism>
<gene>
    <name evidence="2" type="ORF">DXI23_19085</name>
</gene>
<evidence type="ECO:0000256" key="1">
    <source>
        <dbReference type="SAM" id="SignalP"/>
    </source>
</evidence>
<dbReference type="InterPro" id="IPR014710">
    <property type="entry name" value="RmlC-like_jellyroll"/>
</dbReference>
<evidence type="ECO:0000313" key="3">
    <source>
        <dbReference type="Proteomes" id="UP000256431"/>
    </source>
</evidence>
<dbReference type="Proteomes" id="UP000256431">
    <property type="component" value="Unassembled WGS sequence"/>
</dbReference>
<feature type="chain" id="PRO_5017546747" description="Cupin domain-containing protein" evidence="1">
    <location>
        <begin position="24"/>
        <end position="150"/>
    </location>
</feature>
<proteinExistence type="predicted"/>
<dbReference type="EMBL" id="QRDH01000012">
    <property type="protein sequence ID" value="RDU39366.1"/>
    <property type="molecule type" value="Genomic_DNA"/>
</dbReference>
<evidence type="ECO:0008006" key="4">
    <source>
        <dbReference type="Google" id="ProtNLM"/>
    </source>
</evidence>
<feature type="signal peptide" evidence="1">
    <location>
        <begin position="1"/>
        <end position="23"/>
    </location>
</feature>
<protein>
    <recommendedName>
        <fullName evidence="4">Cupin domain-containing protein</fullName>
    </recommendedName>
</protein>
<comment type="caution">
    <text evidence="2">The sequence shown here is derived from an EMBL/GenBank/DDBJ whole genome shotgun (WGS) entry which is preliminary data.</text>
</comment>
<keyword evidence="1" id="KW-0732">Signal</keyword>
<name>A0A3D8GZ99_9GAMM</name>